<evidence type="ECO:0000313" key="1">
    <source>
        <dbReference type="EMBL" id="BAJ95943.1"/>
    </source>
</evidence>
<protein>
    <submittedName>
        <fullName evidence="1">Predicted protein</fullName>
    </submittedName>
</protein>
<sequence>MRPLNRTRPVSGCSQCMEPAQIHYRLIIMALPHHTWSPHRHQISRSS</sequence>
<accession>F2DLH2</accession>
<dbReference type="AlphaFoldDB" id="F2DLH2"/>
<reference evidence="1" key="1">
    <citation type="journal article" date="2011" name="Plant Physiol.">
        <title>Comprehensive sequence analysis of 24,783 barley full-length cDNAs derived from 12 clone libraries.</title>
        <authorList>
            <person name="Matsumoto T."/>
            <person name="Tanaka T."/>
            <person name="Sakai H."/>
            <person name="Amano N."/>
            <person name="Kanamori H."/>
            <person name="Kurita K."/>
            <person name="Kikuta A."/>
            <person name="Kamiya K."/>
            <person name="Yamamoto M."/>
            <person name="Ikawa H."/>
            <person name="Fujii N."/>
            <person name="Hori K."/>
            <person name="Itoh T."/>
            <person name="Sato K."/>
        </authorList>
    </citation>
    <scope>NUCLEOTIDE SEQUENCE</scope>
    <source>
        <tissue evidence="1">Shoot and root</tissue>
    </source>
</reference>
<proteinExistence type="evidence at transcript level"/>
<name>F2DLH2_HORVV</name>
<organism evidence="1">
    <name type="scientific">Hordeum vulgare subsp. vulgare</name>
    <name type="common">Domesticated barley</name>
    <dbReference type="NCBI Taxonomy" id="112509"/>
    <lineage>
        <taxon>Eukaryota</taxon>
        <taxon>Viridiplantae</taxon>
        <taxon>Streptophyta</taxon>
        <taxon>Embryophyta</taxon>
        <taxon>Tracheophyta</taxon>
        <taxon>Spermatophyta</taxon>
        <taxon>Magnoliopsida</taxon>
        <taxon>Liliopsida</taxon>
        <taxon>Poales</taxon>
        <taxon>Poaceae</taxon>
        <taxon>BOP clade</taxon>
        <taxon>Pooideae</taxon>
        <taxon>Triticodae</taxon>
        <taxon>Triticeae</taxon>
        <taxon>Hordeinae</taxon>
        <taxon>Hordeum</taxon>
    </lineage>
</organism>
<dbReference type="EMBL" id="AK364740">
    <property type="protein sequence ID" value="BAJ95943.1"/>
    <property type="molecule type" value="mRNA"/>
</dbReference>